<feature type="domain" description="HTH cro/C1-type" evidence="2">
    <location>
        <begin position="5"/>
        <end position="59"/>
    </location>
</feature>
<reference evidence="3" key="1">
    <citation type="submission" date="2020-08" db="EMBL/GenBank/DDBJ databases">
        <title>Genome public.</title>
        <authorList>
            <person name="Liu C."/>
            <person name="Sun Q."/>
        </authorList>
    </citation>
    <scope>NUCLEOTIDE SEQUENCE</scope>
    <source>
        <strain evidence="3">NSJ-15</strain>
    </source>
</reference>
<dbReference type="EMBL" id="JACRTL010000004">
    <property type="protein sequence ID" value="MBC8611039.1"/>
    <property type="molecule type" value="Genomic_DNA"/>
</dbReference>
<dbReference type="CDD" id="cd00093">
    <property type="entry name" value="HTH_XRE"/>
    <property type="match status" value="1"/>
</dbReference>
<dbReference type="Pfam" id="PF01381">
    <property type="entry name" value="HTH_3"/>
    <property type="match status" value="1"/>
</dbReference>
<dbReference type="SMART" id="SM00530">
    <property type="entry name" value="HTH_XRE"/>
    <property type="match status" value="1"/>
</dbReference>
<dbReference type="GO" id="GO:0003677">
    <property type="term" value="F:DNA binding"/>
    <property type="evidence" value="ECO:0007669"/>
    <property type="project" value="UniProtKB-KW"/>
</dbReference>
<protein>
    <submittedName>
        <fullName evidence="3">Helix-turn-helix transcriptional regulator</fullName>
    </submittedName>
</protein>
<dbReference type="PANTHER" id="PTHR46558">
    <property type="entry name" value="TRACRIPTIONAL REGULATORY PROTEIN-RELATED-RELATED"/>
    <property type="match status" value="1"/>
</dbReference>
<organism evidence="3 4">
    <name type="scientific">Massiliimalia timonensis</name>
    <dbReference type="NCBI Taxonomy" id="1987501"/>
    <lineage>
        <taxon>Bacteria</taxon>
        <taxon>Bacillati</taxon>
        <taxon>Bacillota</taxon>
        <taxon>Clostridia</taxon>
        <taxon>Eubacteriales</taxon>
        <taxon>Oscillospiraceae</taxon>
        <taxon>Massiliimalia</taxon>
    </lineage>
</organism>
<keyword evidence="1" id="KW-0238">DNA-binding</keyword>
<dbReference type="AlphaFoldDB" id="A0A8J6P7T0"/>
<sequence>MQDRIRTLRKTLKISQNEFGKKLGVSNTAISKLENGENSITEQMIKSICREFNVNYLWLTEGEGEMFSDFPETILDELKSEYKLDDLDMRIIRAYLSLDEAERDIFKKYFSQIQTDLEK</sequence>
<proteinExistence type="predicted"/>
<dbReference type="Gene3D" id="1.10.260.40">
    <property type="entry name" value="lambda repressor-like DNA-binding domains"/>
    <property type="match status" value="1"/>
</dbReference>
<dbReference type="InterPro" id="IPR001387">
    <property type="entry name" value="Cro/C1-type_HTH"/>
</dbReference>
<gene>
    <name evidence="3" type="ORF">H8702_07875</name>
</gene>
<comment type="caution">
    <text evidence="3">The sequence shown here is derived from an EMBL/GenBank/DDBJ whole genome shotgun (WGS) entry which is preliminary data.</text>
</comment>
<name>A0A8J6P7T0_9FIRM</name>
<accession>A0A8J6P7T0</accession>
<evidence type="ECO:0000313" key="4">
    <source>
        <dbReference type="Proteomes" id="UP000632659"/>
    </source>
</evidence>
<evidence type="ECO:0000256" key="1">
    <source>
        <dbReference type="ARBA" id="ARBA00023125"/>
    </source>
</evidence>
<evidence type="ECO:0000313" key="3">
    <source>
        <dbReference type="EMBL" id="MBC8611039.1"/>
    </source>
</evidence>
<dbReference type="SUPFAM" id="SSF47413">
    <property type="entry name" value="lambda repressor-like DNA-binding domains"/>
    <property type="match status" value="1"/>
</dbReference>
<dbReference type="Proteomes" id="UP000632659">
    <property type="component" value="Unassembled WGS sequence"/>
</dbReference>
<dbReference type="PROSITE" id="PS50943">
    <property type="entry name" value="HTH_CROC1"/>
    <property type="match status" value="1"/>
</dbReference>
<evidence type="ECO:0000259" key="2">
    <source>
        <dbReference type="PROSITE" id="PS50943"/>
    </source>
</evidence>
<dbReference type="PANTHER" id="PTHR46558:SF11">
    <property type="entry name" value="HTH-TYPE TRANSCRIPTIONAL REGULATOR XRE"/>
    <property type="match status" value="1"/>
</dbReference>
<dbReference type="RefSeq" id="WP_187536522.1">
    <property type="nucleotide sequence ID" value="NZ_JACRTL010000004.1"/>
</dbReference>
<keyword evidence="4" id="KW-1185">Reference proteome</keyword>
<dbReference type="InterPro" id="IPR010982">
    <property type="entry name" value="Lambda_DNA-bd_dom_sf"/>
</dbReference>